<protein>
    <recommendedName>
        <fullName evidence="2">N-acetylglucosaminylphosphatidylinositol deacetylase</fullName>
        <ecNumber evidence="2">3.5.1.89</ecNumber>
    </recommendedName>
</protein>
<keyword evidence="4" id="KW-1185">Reference proteome</keyword>
<dbReference type="Pfam" id="PF02585">
    <property type="entry name" value="PIG-L"/>
    <property type="match status" value="1"/>
</dbReference>
<dbReference type="InterPro" id="IPR003737">
    <property type="entry name" value="GlcNAc_PI_deacetylase-related"/>
</dbReference>
<dbReference type="PANTHER" id="PTHR12993:SF11">
    <property type="entry name" value="N-ACETYLGLUCOSAMINYL-PHOSPHATIDYLINOSITOL DE-N-ACETYLASE"/>
    <property type="match status" value="1"/>
</dbReference>
<sequence length="238" mass="27387">MAWLIIIISLIVLWVASLCKIFRGSFHDAKAAFLNDGSVFGRRNVLLVIAHPDDESMLFTPAINYLTSRGHNLYILCLSTGDADGKGSIRNEELFLASAIIKIPHQQVKILDHPNLQDGFGKVWDWNLIAEFVEDEIRAHAIDLIITFDDYGVSGHCNHRDVHRGVQKLLHDFSERPPKAWELVSTSIFRKQLQCLLNEDPSKTYAAMAQNRSQWIWFRKLFVWFSSYTYVNTLKRIQ</sequence>
<gene>
    <name evidence="3" type="ORF">FPE_LOCUS23763</name>
</gene>
<accession>A0AAD1ZV59</accession>
<dbReference type="PANTHER" id="PTHR12993">
    <property type="entry name" value="N-ACETYLGLUCOSAMINYL-PHOSPHATIDYLINOSITOL DE-N-ACETYLASE-RELATED"/>
    <property type="match status" value="1"/>
</dbReference>
<dbReference type="SUPFAM" id="SSF102588">
    <property type="entry name" value="LmbE-like"/>
    <property type="match status" value="1"/>
</dbReference>
<dbReference type="InterPro" id="IPR024078">
    <property type="entry name" value="LmbE-like_dom_sf"/>
</dbReference>
<dbReference type="GO" id="GO:0000225">
    <property type="term" value="F:N-acetylglucosaminylphosphatidylinositol deacetylase activity"/>
    <property type="evidence" value="ECO:0007669"/>
    <property type="project" value="UniProtKB-EC"/>
</dbReference>
<evidence type="ECO:0000313" key="3">
    <source>
        <dbReference type="EMBL" id="CAI9776333.1"/>
    </source>
</evidence>
<name>A0AAD1ZV59_9LAMI</name>
<evidence type="ECO:0000313" key="4">
    <source>
        <dbReference type="Proteomes" id="UP000834106"/>
    </source>
</evidence>
<dbReference type="Proteomes" id="UP000834106">
    <property type="component" value="Chromosome 14"/>
</dbReference>
<proteinExistence type="inferred from homology"/>
<organism evidence="3 4">
    <name type="scientific">Fraxinus pennsylvanica</name>
    <dbReference type="NCBI Taxonomy" id="56036"/>
    <lineage>
        <taxon>Eukaryota</taxon>
        <taxon>Viridiplantae</taxon>
        <taxon>Streptophyta</taxon>
        <taxon>Embryophyta</taxon>
        <taxon>Tracheophyta</taxon>
        <taxon>Spermatophyta</taxon>
        <taxon>Magnoliopsida</taxon>
        <taxon>eudicotyledons</taxon>
        <taxon>Gunneridae</taxon>
        <taxon>Pentapetalae</taxon>
        <taxon>asterids</taxon>
        <taxon>lamiids</taxon>
        <taxon>Lamiales</taxon>
        <taxon>Oleaceae</taxon>
        <taxon>Oleeae</taxon>
        <taxon>Fraxinus</taxon>
    </lineage>
</organism>
<dbReference type="AlphaFoldDB" id="A0AAD1ZV59"/>
<dbReference type="Gene3D" id="3.40.50.10320">
    <property type="entry name" value="LmbE-like"/>
    <property type="match status" value="1"/>
</dbReference>
<reference evidence="3" key="1">
    <citation type="submission" date="2023-05" db="EMBL/GenBank/DDBJ databases">
        <authorList>
            <person name="Huff M."/>
        </authorList>
    </citation>
    <scope>NUCLEOTIDE SEQUENCE</scope>
</reference>
<evidence type="ECO:0000256" key="2">
    <source>
        <dbReference type="ARBA" id="ARBA00012176"/>
    </source>
</evidence>
<dbReference type="EMBL" id="OU503049">
    <property type="protein sequence ID" value="CAI9776333.1"/>
    <property type="molecule type" value="Genomic_DNA"/>
</dbReference>
<dbReference type="EC" id="3.5.1.89" evidence="2"/>
<evidence type="ECO:0000256" key="1">
    <source>
        <dbReference type="ARBA" id="ARBA00006066"/>
    </source>
</evidence>
<comment type="similarity">
    <text evidence="1">Belongs to the PIGL family.</text>
</comment>
<dbReference type="GO" id="GO:0005783">
    <property type="term" value="C:endoplasmic reticulum"/>
    <property type="evidence" value="ECO:0007669"/>
    <property type="project" value="TreeGrafter"/>
</dbReference>